<organism evidence="2 3">
    <name type="scientific">Triplophysa rosa</name>
    <name type="common">Cave loach</name>
    <dbReference type="NCBI Taxonomy" id="992332"/>
    <lineage>
        <taxon>Eukaryota</taxon>
        <taxon>Metazoa</taxon>
        <taxon>Chordata</taxon>
        <taxon>Craniata</taxon>
        <taxon>Vertebrata</taxon>
        <taxon>Euteleostomi</taxon>
        <taxon>Actinopterygii</taxon>
        <taxon>Neopterygii</taxon>
        <taxon>Teleostei</taxon>
        <taxon>Ostariophysi</taxon>
        <taxon>Cypriniformes</taxon>
        <taxon>Nemacheilidae</taxon>
        <taxon>Triplophysa</taxon>
    </lineage>
</organism>
<gene>
    <name evidence="2" type="ORF">IRJ41_023691</name>
</gene>
<dbReference type="PANTHER" id="PTHR46880:SF5">
    <property type="entry name" value="DUF4371 DOMAIN-CONTAINING PROTEIN"/>
    <property type="match status" value="1"/>
</dbReference>
<proteinExistence type="predicted"/>
<evidence type="ECO:0000313" key="3">
    <source>
        <dbReference type="Proteomes" id="UP001059041"/>
    </source>
</evidence>
<dbReference type="InterPro" id="IPR008906">
    <property type="entry name" value="HATC_C_dom"/>
</dbReference>
<dbReference type="Pfam" id="PF05699">
    <property type="entry name" value="Dimer_Tnp_hAT"/>
    <property type="match status" value="1"/>
</dbReference>
<protein>
    <submittedName>
        <fullName evidence="2">Zinc finger MYM-type protein 1-like</fullName>
    </submittedName>
</protein>
<sequence length="194" mass="21676">MTQELQRRFKGGDNSTWKILHAFHCLVVPENWKTASIATAALQAVKKLPVSYNIEEEDKLQTELKVFHTSYSCPPPVNVSSILSVIKENNAHLVFPNMTELLKTYGTLPVSTASVESSFSKLKLVKTKLRTLCKEERLSELLLLAIEKGIPINLLVCSNHPCHQLQHYSRSVKMTSSSISSNIPCKPLKISCSL</sequence>
<reference evidence="2" key="1">
    <citation type="submission" date="2021-02" db="EMBL/GenBank/DDBJ databases">
        <title>Comparative genomics reveals that relaxation of natural selection precedes convergent phenotypic evolution of cavefish.</title>
        <authorList>
            <person name="Peng Z."/>
        </authorList>
    </citation>
    <scope>NUCLEOTIDE SEQUENCE</scope>
    <source>
        <tissue evidence="2">Muscle</tissue>
    </source>
</reference>
<dbReference type="PANTHER" id="PTHR46880">
    <property type="entry name" value="RAS-ASSOCIATING DOMAIN-CONTAINING PROTEIN"/>
    <property type="match status" value="1"/>
</dbReference>
<dbReference type="EMBL" id="JAFHDT010000001">
    <property type="protein sequence ID" value="KAI7814732.1"/>
    <property type="molecule type" value="Genomic_DNA"/>
</dbReference>
<name>A0A9W7X5Z0_TRIRA</name>
<dbReference type="AlphaFoldDB" id="A0A9W7X5Z0"/>
<evidence type="ECO:0000259" key="1">
    <source>
        <dbReference type="Pfam" id="PF05699"/>
    </source>
</evidence>
<comment type="caution">
    <text evidence="2">The sequence shown here is derived from an EMBL/GenBank/DDBJ whole genome shotgun (WGS) entry which is preliminary data.</text>
</comment>
<accession>A0A9W7X5Z0</accession>
<keyword evidence="3" id="KW-1185">Reference proteome</keyword>
<dbReference type="GO" id="GO:0046983">
    <property type="term" value="F:protein dimerization activity"/>
    <property type="evidence" value="ECO:0007669"/>
    <property type="project" value="InterPro"/>
</dbReference>
<dbReference type="Proteomes" id="UP001059041">
    <property type="component" value="Linkage Group LG1"/>
</dbReference>
<feature type="domain" description="HAT C-terminal dimerisation" evidence="1">
    <location>
        <begin position="81"/>
        <end position="147"/>
    </location>
</feature>
<evidence type="ECO:0000313" key="2">
    <source>
        <dbReference type="EMBL" id="KAI7814732.1"/>
    </source>
</evidence>